<feature type="domain" description="UBC core" evidence="12">
    <location>
        <begin position="8"/>
        <end position="178"/>
    </location>
</feature>
<keyword evidence="2" id="KW-0963">Cytoplasm</keyword>
<dbReference type="Pfam" id="PF00179">
    <property type="entry name" value="UQ_con"/>
    <property type="match status" value="1"/>
</dbReference>
<proteinExistence type="predicted"/>
<dbReference type="SMART" id="SM00212">
    <property type="entry name" value="UBCc"/>
    <property type="match status" value="1"/>
</dbReference>
<keyword evidence="6" id="KW-0833">Ubl conjugation pathway</keyword>
<dbReference type="PROSITE" id="PS50127">
    <property type="entry name" value="UBC_2"/>
    <property type="match status" value="1"/>
</dbReference>
<evidence type="ECO:0000256" key="8">
    <source>
        <dbReference type="ARBA" id="ARBA00039894"/>
    </source>
</evidence>
<evidence type="ECO:0000256" key="4">
    <source>
        <dbReference type="ARBA" id="ARBA00022703"/>
    </source>
</evidence>
<dbReference type="GO" id="GO:0005524">
    <property type="term" value="F:ATP binding"/>
    <property type="evidence" value="ECO:0007669"/>
    <property type="project" value="UniProtKB-KW"/>
</dbReference>
<dbReference type="PANTHER" id="PTHR46116">
    <property type="entry name" value="(E3-INDEPENDENT) E2 UBIQUITIN-CONJUGATING ENZYME"/>
    <property type="match status" value="1"/>
</dbReference>
<dbReference type="SUPFAM" id="SSF54495">
    <property type="entry name" value="UBC-like"/>
    <property type="match status" value="1"/>
</dbReference>
<dbReference type="PANTHER" id="PTHR46116:SF26">
    <property type="entry name" value="UBIQUITIN-CONJUGATING ENZYME E2 Z"/>
    <property type="match status" value="1"/>
</dbReference>
<keyword evidence="5" id="KW-0547">Nucleotide-binding</keyword>
<keyword evidence="4" id="KW-0053">Apoptosis</keyword>
<evidence type="ECO:0000256" key="5">
    <source>
        <dbReference type="ARBA" id="ARBA00022741"/>
    </source>
</evidence>
<evidence type="ECO:0000256" key="6">
    <source>
        <dbReference type="ARBA" id="ARBA00022786"/>
    </source>
</evidence>
<dbReference type="GO" id="GO:0005634">
    <property type="term" value="C:nucleus"/>
    <property type="evidence" value="ECO:0007669"/>
    <property type="project" value="TreeGrafter"/>
</dbReference>
<protein>
    <recommendedName>
        <fullName evidence="8">Ubiquitin-conjugating enzyme E2 Z</fullName>
    </recommendedName>
    <alternativeName>
        <fullName evidence="9">E2 ubiquitin-conjugating enzyme Z</fullName>
    </alternativeName>
    <alternativeName>
        <fullName evidence="11">Ubiquitin carrier protein Z</fullName>
    </alternativeName>
    <alternativeName>
        <fullName evidence="10">Ubiquitin-protein ligase Z</fullName>
    </alternativeName>
</protein>
<evidence type="ECO:0000256" key="3">
    <source>
        <dbReference type="ARBA" id="ARBA00022679"/>
    </source>
</evidence>
<evidence type="ECO:0000256" key="1">
    <source>
        <dbReference type="ARBA" id="ARBA00004496"/>
    </source>
</evidence>
<comment type="subcellular location">
    <subcellularLocation>
        <location evidence="1">Cytoplasm</location>
    </subcellularLocation>
</comment>
<dbReference type="GO" id="GO:0006915">
    <property type="term" value="P:apoptotic process"/>
    <property type="evidence" value="ECO:0007669"/>
    <property type="project" value="UniProtKB-KW"/>
</dbReference>
<evidence type="ECO:0000256" key="9">
    <source>
        <dbReference type="ARBA" id="ARBA00041798"/>
    </source>
</evidence>
<name>A0A6C0IPA3_9ZZZZ</name>
<dbReference type="EMBL" id="MN740210">
    <property type="protein sequence ID" value="QHT93707.1"/>
    <property type="molecule type" value="Genomic_DNA"/>
</dbReference>
<dbReference type="AlphaFoldDB" id="A0A6C0IPA3"/>
<keyword evidence="7" id="KW-0067">ATP-binding</keyword>
<dbReference type="GO" id="GO:0005737">
    <property type="term" value="C:cytoplasm"/>
    <property type="evidence" value="ECO:0007669"/>
    <property type="project" value="UniProtKB-SubCell"/>
</dbReference>
<accession>A0A6C0IPA3</accession>
<dbReference type="InterPro" id="IPR016135">
    <property type="entry name" value="UBQ-conjugating_enzyme/RWD"/>
</dbReference>
<reference evidence="13" key="1">
    <citation type="journal article" date="2020" name="Nature">
        <title>Giant virus diversity and host interactions through global metagenomics.</title>
        <authorList>
            <person name="Schulz F."/>
            <person name="Roux S."/>
            <person name="Paez-Espino D."/>
            <person name="Jungbluth S."/>
            <person name="Walsh D.A."/>
            <person name="Denef V.J."/>
            <person name="McMahon K.D."/>
            <person name="Konstantinidis K.T."/>
            <person name="Eloe-Fadrosh E.A."/>
            <person name="Kyrpides N.C."/>
            <person name="Woyke T."/>
        </authorList>
    </citation>
    <scope>NUCLEOTIDE SEQUENCE</scope>
    <source>
        <strain evidence="13">GVMAG-M-3300024258-14</strain>
    </source>
</reference>
<evidence type="ECO:0000256" key="7">
    <source>
        <dbReference type="ARBA" id="ARBA00022840"/>
    </source>
</evidence>
<evidence type="ECO:0000256" key="10">
    <source>
        <dbReference type="ARBA" id="ARBA00042316"/>
    </source>
</evidence>
<evidence type="ECO:0000256" key="11">
    <source>
        <dbReference type="ARBA" id="ARBA00042401"/>
    </source>
</evidence>
<dbReference type="GO" id="GO:0043066">
    <property type="term" value="P:negative regulation of apoptotic process"/>
    <property type="evidence" value="ECO:0007669"/>
    <property type="project" value="TreeGrafter"/>
</dbReference>
<dbReference type="Gene3D" id="3.10.110.10">
    <property type="entry name" value="Ubiquitin Conjugating Enzyme"/>
    <property type="match status" value="1"/>
</dbReference>
<sequence length="249" mass="29225">MSQILSKDFIKRLINDVKYIKRNPLHSNGIYYLHDEDDLMTGYGLIIGPKDTVYENGYYFFKFNFTSQYPHEPPIIKYMTNGGNVRFNPNLYTDGKVCISLLNTWTGEQWTSCQNITSILLALCTLLNDNPLLNEPDVKSDDKEIPKYNTLLEYANFDIAICDVLNSDSHLHYSETKFIHLFKDIFIEHFLNNYQNHLSKIEKMIQDCETKSKTKYISIPSYEYKGKINYRILLTKMKETYNLLTSKNK</sequence>
<evidence type="ECO:0000259" key="12">
    <source>
        <dbReference type="PROSITE" id="PS50127"/>
    </source>
</evidence>
<dbReference type="GO" id="GO:0004869">
    <property type="term" value="F:cysteine-type endopeptidase inhibitor activity"/>
    <property type="evidence" value="ECO:0007669"/>
    <property type="project" value="TreeGrafter"/>
</dbReference>
<dbReference type="InterPro" id="IPR000608">
    <property type="entry name" value="UBC"/>
</dbReference>
<evidence type="ECO:0000256" key="2">
    <source>
        <dbReference type="ARBA" id="ARBA00022490"/>
    </source>
</evidence>
<dbReference type="GO" id="GO:0016740">
    <property type="term" value="F:transferase activity"/>
    <property type="evidence" value="ECO:0007669"/>
    <property type="project" value="UniProtKB-KW"/>
</dbReference>
<organism evidence="13">
    <name type="scientific">viral metagenome</name>
    <dbReference type="NCBI Taxonomy" id="1070528"/>
    <lineage>
        <taxon>unclassified sequences</taxon>
        <taxon>metagenomes</taxon>
        <taxon>organismal metagenomes</taxon>
    </lineage>
</organism>
<keyword evidence="3" id="KW-0808">Transferase</keyword>
<evidence type="ECO:0000313" key="13">
    <source>
        <dbReference type="EMBL" id="QHT93707.1"/>
    </source>
</evidence>